<dbReference type="GO" id="GO:0071051">
    <property type="term" value="P:poly(A)-dependent snoRNA 3'-end processing"/>
    <property type="evidence" value="ECO:0007669"/>
    <property type="project" value="TreeGrafter"/>
</dbReference>
<organism evidence="2">
    <name type="scientific">Nematocida ausubeli (strain ATCC PRA-371 / ERTm2)</name>
    <name type="common">Nematode killer fungus</name>
    <dbReference type="NCBI Taxonomy" id="1913371"/>
    <lineage>
        <taxon>Eukaryota</taxon>
        <taxon>Fungi</taxon>
        <taxon>Fungi incertae sedis</taxon>
        <taxon>Microsporidia</taxon>
        <taxon>Nematocida</taxon>
    </lineage>
</organism>
<dbReference type="GO" id="GO:0000176">
    <property type="term" value="C:nuclear exosome (RNase complex)"/>
    <property type="evidence" value="ECO:0007669"/>
    <property type="project" value="TreeGrafter"/>
</dbReference>
<sequence length="221" mass="23721">MFLLPGEQIKQELQNVSIGIKTHRPSTAPKEAAAAPTARSSSGYGSGARTADRISGTARKTSSAFGELLSLDKHNFWVNFKQFRYIPLLDDIVLGIVKGKGKETYKVDIGAPSYAIINYLDFPTATKRNRVSLNVGDVILAQVVEDAPHAEAVISCKTEAVKGMGLLKGGAALKVGILQSRKYLLNPPALNVSATSLFSMNGYAWISPATQENIQAIMSLV</sequence>
<dbReference type="GO" id="GO:0071034">
    <property type="term" value="P:CUT catabolic process"/>
    <property type="evidence" value="ECO:0007669"/>
    <property type="project" value="TreeGrafter"/>
</dbReference>
<dbReference type="GO" id="GO:0071038">
    <property type="term" value="P:TRAMP-dependent tRNA surveillance pathway"/>
    <property type="evidence" value="ECO:0007669"/>
    <property type="project" value="TreeGrafter"/>
</dbReference>
<dbReference type="STRING" id="944018.H8Z9P8"/>
<proteinExistence type="predicted"/>
<evidence type="ECO:0000313" key="2">
    <source>
        <dbReference type="EMBL" id="EHY66679.1"/>
    </source>
</evidence>
<dbReference type="SUPFAM" id="SSF50249">
    <property type="entry name" value="Nucleic acid-binding proteins"/>
    <property type="match status" value="1"/>
</dbReference>
<dbReference type="GO" id="GO:0071035">
    <property type="term" value="P:nuclear polyadenylation-dependent rRNA catabolic process"/>
    <property type="evidence" value="ECO:0007669"/>
    <property type="project" value="TreeGrafter"/>
</dbReference>
<feature type="region of interest" description="Disordered" evidence="1">
    <location>
        <begin position="21"/>
        <end position="56"/>
    </location>
</feature>
<gene>
    <name evidence="2" type="ORF">NERG_00319</name>
</gene>
<accession>H8Z9P8</accession>
<dbReference type="EMBL" id="JH604633">
    <property type="protein sequence ID" value="EHY66679.1"/>
    <property type="molecule type" value="Genomic_DNA"/>
</dbReference>
<dbReference type="GO" id="GO:0000177">
    <property type="term" value="C:cytoplasmic exosome (RNase complex)"/>
    <property type="evidence" value="ECO:0007669"/>
    <property type="project" value="TreeGrafter"/>
</dbReference>
<dbReference type="HOGENOM" id="CLU_089017_0_0_1"/>
<dbReference type="GO" id="GO:0000467">
    <property type="term" value="P:exonucleolytic trimming to generate mature 3'-end of 5.8S rRNA from tricistronic rRNA transcript (SSU-rRNA, 5.8S rRNA, LSU-rRNA)"/>
    <property type="evidence" value="ECO:0007669"/>
    <property type="project" value="TreeGrafter"/>
</dbReference>
<dbReference type="GO" id="GO:0003723">
    <property type="term" value="F:RNA binding"/>
    <property type="evidence" value="ECO:0007669"/>
    <property type="project" value="InterPro"/>
</dbReference>
<reference evidence="2" key="1">
    <citation type="submission" date="2011-03" db="EMBL/GenBank/DDBJ databases">
        <title>The Genome Sequence of Nematocida sp1 strain ERTm2.</title>
        <authorList>
            <consortium name="The Broad Institute Genome Sequencing Platform"/>
            <consortium name="The Broad Institute Genome Sequencing Center for Infectious Disease"/>
            <person name="Cuomo C."/>
            <person name="Troemel E."/>
            <person name="Young S.K."/>
            <person name="Zeng Q."/>
            <person name="Gargeya S."/>
            <person name="Fitzgerald M."/>
            <person name="Haas B."/>
            <person name="Abouelleil A."/>
            <person name="Alvarado L."/>
            <person name="Arachchi H.M."/>
            <person name="Berlin A."/>
            <person name="Brown A."/>
            <person name="Chapman S.B."/>
            <person name="Chen Z."/>
            <person name="Dunbar C."/>
            <person name="Freedman E."/>
            <person name="Gearin G."/>
            <person name="Gellesch M."/>
            <person name="Goldberg J."/>
            <person name="Griggs A."/>
            <person name="Gujja S."/>
            <person name="Heilman E.R."/>
            <person name="Heiman D."/>
            <person name="Howarth C."/>
            <person name="Larson L."/>
            <person name="Lui A."/>
            <person name="MacDonald P.J.P."/>
            <person name="Mehta T."/>
            <person name="Montmayeur A."/>
            <person name="Murphy C."/>
            <person name="Neiman D."/>
            <person name="Pearson M."/>
            <person name="Priest M."/>
            <person name="Roberts A."/>
            <person name="Saif S."/>
            <person name="Shea T."/>
            <person name="Shenoy N."/>
            <person name="Sisk P."/>
            <person name="Stolte C."/>
            <person name="Sykes S."/>
            <person name="White J."/>
            <person name="Yandava C."/>
            <person name="Wortman J."/>
            <person name="Nusbaum C."/>
            <person name="Birren B."/>
        </authorList>
    </citation>
    <scope>NUCLEOTIDE SEQUENCE</scope>
    <source>
        <strain evidence="2">ERTm2</strain>
    </source>
</reference>
<evidence type="ECO:0000256" key="1">
    <source>
        <dbReference type="SAM" id="MobiDB-lite"/>
    </source>
</evidence>
<name>H8Z9P8_NEMA1</name>
<dbReference type="PANTHER" id="PTHR21321:SF1">
    <property type="entry name" value="EXOSOME COMPLEX COMPONENT RRP40"/>
    <property type="match status" value="1"/>
</dbReference>
<dbReference type="Pfam" id="PF21262">
    <property type="entry name" value="RRP40_S1"/>
    <property type="match status" value="1"/>
</dbReference>
<dbReference type="InterPro" id="IPR026699">
    <property type="entry name" value="Exosome_RNA_bind1/RRP40/RRP4"/>
</dbReference>
<dbReference type="InterPro" id="IPR012340">
    <property type="entry name" value="NA-bd_OB-fold"/>
</dbReference>
<dbReference type="Proteomes" id="UP000005622">
    <property type="component" value="Unassembled WGS sequence"/>
</dbReference>
<dbReference type="Gene3D" id="2.40.50.140">
    <property type="entry name" value="Nucleic acid-binding proteins"/>
    <property type="match status" value="1"/>
</dbReference>
<feature type="compositionally biased region" description="Low complexity" evidence="1">
    <location>
        <begin position="25"/>
        <end position="43"/>
    </location>
</feature>
<protein>
    <recommendedName>
        <fullName evidence="3">Ribosomal RNA-processing protein 40</fullName>
    </recommendedName>
</protein>
<dbReference type="PANTHER" id="PTHR21321">
    <property type="entry name" value="PNAS-3 RELATED"/>
    <property type="match status" value="1"/>
</dbReference>
<dbReference type="AlphaFoldDB" id="H8Z9P8"/>
<evidence type="ECO:0008006" key="3">
    <source>
        <dbReference type="Google" id="ProtNLM"/>
    </source>
</evidence>
<dbReference type="GO" id="GO:0034475">
    <property type="term" value="P:U4 snRNA 3'-end processing"/>
    <property type="evidence" value="ECO:0007669"/>
    <property type="project" value="TreeGrafter"/>
</dbReference>